<evidence type="ECO:0000256" key="3">
    <source>
        <dbReference type="ARBA" id="ARBA00012007"/>
    </source>
</evidence>
<dbReference type="Gene3D" id="3.20.170.30">
    <property type="match status" value="1"/>
</dbReference>
<dbReference type="PANTHER" id="PTHR12684">
    <property type="entry name" value="PUTATIVE PHOSPHOTRANSFERASE"/>
    <property type="match status" value="1"/>
</dbReference>
<reference evidence="8" key="1">
    <citation type="submission" date="2022-07" db="EMBL/GenBank/DDBJ databases">
        <title>Phylogenomic reconstructions and comparative analyses of Kickxellomycotina fungi.</title>
        <authorList>
            <person name="Reynolds N.K."/>
            <person name="Stajich J.E."/>
            <person name="Barry K."/>
            <person name="Grigoriev I.V."/>
            <person name="Crous P."/>
            <person name="Smith M.E."/>
        </authorList>
    </citation>
    <scope>NUCLEOTIDE SEQUENCE</scope>
    <source>
        <strain evidence="8">NBRC 105413</strain>
    </source>
</reference>
<feature type="region of interest" description="Disordered" evidence="7">
    <location>
        <begin position="1"/>
        <end position="24"/>
    </location>
</feature>
<organism evidence="8 9">
    <name type="scientific">Coemansia asiatica</name>
    <dbReference type="NCBI Taxonomy" id="1052880"/>
    <lineage>
        <taxon>Eukaryota</taxon>
        <taxon>Fungi</taxon>
        <taxon>Fungi incertae sedis</taxon>
        <taxon>Zoopagomycota</taxon>
        <taxon>Kickxellomycotina</taxon>
        <taxon>Kickxellomycetes</taxon>
        <taxon>Kickxellales</taxon>
        <taxon>Kickxellaceae</taxon>
        <taxon>Coemansia</taxon>
    </lineage>
</organism>
<dbReference type="PANTHER" id="PTHR12684:SF2">
    <property type="entry name" value="TRNA 2'-PHOSPHOTRANSFERASE 1"/>
    <property type="match status" value="1"/>
</dbReference>
<evidence type="ECO:0000256" key="5">
    <source>
        <dbReference type="ARBA" id="ARBA00023027"/>
    </source>
</evidence>
<dbReference type="FunFam" id="3.20.170.30:FF:000002">
    <property type="entry name" value="Phosphotransferase, putative"/>
    <property type="match status" value="1"/>
</dbReference>
<dbReference type="EMBL" id="JANBOH010000001">
    <property type="protein sequence ID" value="KAJ1648714.1"/>
    <property type="molecule type" value="Genomic_DNA"/>
</dbReference>
<keyword evidence="5" id="KW-0520">NAD</keyword>
<dbReference type="InterPro" id="IPR042080">
    <property type="entry name" value="RNA_2'-PTrans_N"/>
</dbReference>
<comment type="function">
    <text evidence="1">Catalyzes the last step of tRNA splicing, the transfer of the splice junction 2'-phosphate from ligated tRNA to NAD to produce ADP-ribose 1''-2'' cyclic phosphate.</text>
</comment>
<dbReference type="GO" id="GO:0000215">
    <property type="term" value="F:tRNA 2'-phosphotransferase activity"/>
    <property type="evidence" value="ECO:0007669"/>
    <property type="project" value="UniProtKB-EC"/>
</dbReference>
<dbReference type="InterPro" id="IPR002745">
    <property type="entry name" value="Ptrans_KptA/Tpt1"/>
</dbReference>
<evidence type="ECO:0000256" key="4">
    <source>
        <dbReference type="ARBA" id="ARBA00022679"/>
    </source>
</evidence>
<gene>
    <name evidence="8" type="ORF">LPJ64_000033</name>
</gene>
<dbReference type="GO" id="GO:0006388">
    <property type="term" value="P:tRNA splicing, via endonucleolytic cleavage and ligation"/>
    <property type="evidence" value="ECO:0007669"/>
    <property type="project" value="TreeGrafter"/>
</dbReference>
<name>A0A9W7XR43_9FUNG</name>
<comment type="similarity">
    <text evidence="2">Belongs to the KptA/TPT1 family.</text>
</comment>
<dbReference type="Gene3D" id="1.10.10.970">
    <property type="entry name" value="RNA 2'-phosphotransferase, Tpt1/KptA family, N-terminal domain"/>
    <property type="match status" value="1"/>
</dbReference>
<keyword evidence="9" id="KW-1185">Reference proteome</keyword>
<proteinExistence type="inferred from homology"/>
<evidence type="ECO:0000313" key="9">
    <source>
        <dbReference type="Proteomes" id="UP001145021"/>
    </source>
</evidence>
<dbReference type="AlphaFoldDB" id="A0A9W7XR43"/>
<evidence type="ECO:0000313" key="8">
    <source>
        <dbReference type="EMBL" id="KAJ1648714.1"/>
    </source>
</evidence>
<dbReference type="EC" id="2.7.1.160" evidence="3"/>
<dbReference type="Proteomes" id="UP001145021">
    <property type="component" value="Unassembled WGS sequence"/>
</dbReference>
<evidence type="ECO:0000256" key="7">
    <source>
        <dbReference type="SAM" id="MobiDB-lite"/>
    </source>
</evidence>
<comment type="catalytic activity">
    <reaction evidence="6">
        <text>2'-phospho-[ligated tRNA] + NAD(+) = mature tRNA + ADP-alpha-D-ribose 1'',2''-cyclic phosphate + nicotinamide</text>
        <dbReference type="Rhea" id="RHEA:23324"/>
        <dbReference type="Rhea" id="RHEA-COMP:11106"/>
        <dbReference type="Rhea" id="RHEA-COMP:11107"/>
        <dbReference type="ChEBI" id="CHEBI:17154"/>
        <dbReference type="ChEBI" id="CHEBI:57540"/>
        <dbReference type="ChEBI" id="CHEBI:76596"/>
        <dbReference type="ChEBI" id="CHEBI:82883"/>
        <dbReference type="ChEBI" id="CHEBI:85027"/>
        <dbReference type="EC" id="2.7.1.160"/>
    </reaction>
</comment>
<evidence type="ECO:0000256" key="2">
    <source>
        <dbReference type="ARBA" id="ARBA00009836"/>
    </source>
</evidence>
<comment type="caution">
    <text evidence="8">The sequence shown here is derived from an EMBL/GenBank/DDBJ whole genome shotgun (WGS) entry which is preliminary data.</text>
</comment>
<keyword evidence="4" id="KW-0808">Transferase</keyword>
<accession>A0A9W7XR43</accession>
<evidence type="ECO:0000256" key="1">
    <source>
        <dbReference type="ARBA" id="ARBA00003343"/>
    </source>
</evidence>
<sequence length="220" mass="24593">MSQAREAQKGHARTARRGQNDSPEVKLSKTLSYILRHGAAKEGLVLREDGSILVSELQKFKNLNSATFEQIKRVVDTNDKKRYTLFAEEDKKGHPHWYIRANQGHSINIEKTNLVLLTADSMPKEVIHGTTKEKVALIREKGLSRMGRTHIHFASGLFGDKSVISGMRATSNAFIYIDTAKALHDGIEFYLSENNVILSKGLDNSGVIPAKYFEKIVTQG</sequence>
<dbReference type="Pfam" id="PF01885">
    <property type="entry name" value="PTS_2-RNA"/>
    <property type="match status" value="1"/>
</dbReference>
<dbReference type="SUPFAM" id="SSF56399">
    <property type="entry name" value="ADP-ribosylation"/>
    <property type="match status" value="1"/>
</dbReference>
<dbReference type="InterPro" id="IPR042081">
    <property type="entry name" value="RNA_2'-PTrans_C"/>
</dbReference>
<evidence type="ECO:0000256" key="6">
    <source>
        <dbReference type="ARBA" id="ARBA00047949"/>
    </source>
</evidence>
<protein>
    <recommendedName>
        <fullName evidence="3">2'-phosphotransferase</fullName>
        <ecNumber evidence="3">2.7.1.160</ecNumber>
    </recommendedName>
</protein>